<dbReference type="AlphaFoldDB" id="A0A3M2W6T4"/>
<protein>
    <submittedName>
        <fullName evidence="1">Uncharacterized protein</fullName>
    </submittedName>
</protein>
<dbReference type="Proteomes" id="UP000282378">
    <property type="component" value="Unassembled WGS sequence"/>
</dbReference>
<evidence type="ECO:0000313" key="2">
    <source>
        <dbReference type="Proteomes" id="UP000282378"/>
    </source>
</evidence>
<organism evidence="1 2">
    <name type="scientific">Pseudomonas syringae pv. maculicola</name>
    <dbReference type="NCBI Taxonomy" id="59511"/>
    <lineage>
        <taxon>Bacteria</taxon>
        <taxon>Pseudomonadati</taxon>
        <taxon>Pseudomonadota</taxon>
        <taxon>Gammaproteobacteria</taxon>
        <taxon>Pseudomonadales</taxon>
        <taxon>Pseudomonadaceae</taxon>
        <taxon>Pseudomonas</taxon>
    </lineage>
</organism>
<accession>A0A3M2W6T4</accession>
<reference evidence="1 2" key="1">
    <citation type="submission" date="2018-08" db="EMBL/GenBank/DDBJ databases">
        <title>Recombination of ecologically and evolutionarily significant loci maintains genetic cohesion in the Pseudomonas syringae species complex.</title>
        <authorList>
            <person name="Dillon M."/>
            <person name="Thakur S."/>
            <person name="Almeida R.N.D."/>
            <person name="Weir B.S."/>
            <person name="Guttman D.S."/>
        </authorList>
    </citation>
    <scope>NUCLEOTIDE SEQUENCE [LARGE SCALE GENOMIC DNA]</scope>
    <source>
        <strain evidence="1 2">88_10</strain>
    </source>
</reference>
<evidence type="ECO:0000313" key="1">
    <source>
        <dbReference type="EMBL" id="RML47136.1"/>
    </source>
</evidence>
<name>A0A3M2W6T4_PSEYM</name>
<sequence>MNSTLSAGRSCRAISASCRPFMPGSPTSLISRSIR</sequence>
<proteinExistence type="predicted"/>
<comment type="caution">
    <text evidence="1">The sequence shown here is derived from an EMBL/GenBank/DDBJ whole genome shotgun (WGS) entry which is preliminary data.</text>
</comment>
<gene>
    <name evidence="1" type="ORF">APX70_200339</name>
</gene>
<dbReference type="EMBL" id="RBNL01003633">
    <property type="protein sequence ID" value="RML47136.1"/>
    <property type="molecule type" value="Genomic_DNA"/>
</dbReference>